<name>A0A5B8UDH6_9ACTN</name>
<gene>
    <name evidence="3" type="ORF">FSW04_25135</name>
</gene>
<evidence type="ECO:0000256" key="2">
    <source>
        <dbReference type="SAM" id="Phobius"/>
    </source>
</evidence>
<dbReference type="InterPro" id="IPR003784">
    <property type="entry name" value="BioY"/>
</dbReference>
<accession>A0A5B8UDH6</accession>
<reference evidence="3 4" key="1">
    <citation type="journal article" date="2018" name="J. Microbiol.">
        <title>Baekduia soli gen. nov., sp. nov., a novel bacterium isolated from the soil of Baekdu Mountain and proposal of a novel family name, Baekduiaceae fam. nov.</title>
        <authorList>
            <person name="An D.S."/>
            <person name="Siddiqi M.Z."/>
            <person name="Kim K.H."/>
            <person name="Yu H.S."/>
            <person name="Im W.T."/>
        </authorList>
    </citation>
    <scope>NUCLEOTIDE SEQUENCE [LARGE SCALE GENOMIC DNA]</scope>
    <source>
        <strain evidence="3 4">BR7-21</strain>
    </source>
</reference>
<keyword evidence="4" id="KW-1185">Reference proteome</keyword>
<evidence type="ECO:0000256" key="1">
    <source>
        <dbReference type="ARBA" id="ARBA00010692"/>
    </source>
</evidence>
<dbReference type="PANTHER" id="PTHR34295">
    <property type="entry name" value="BIOTIN TRANSPORTER BIOY"/>
    <property type="match status" value="1"/>
</dbReference>
<evidence type="ECO:0000313" key="4">
    <source>
        <dbReference type="Proteomes" id="UP000321805"/>
    </source>
</evidence>
<dbReference type="KEGG" id="bsol:FSW04_25135"/>
<feature type="transmembrane region" description="Helical" evidence="2">
    <location>
        <begin position="198"/>
        <end position="219"/>
    </location>
</feature>
<dbReference type="GO" id="GO:0015225">
    <property type="term" value="F:biotin transmembrane transporter activity"/>
    <property type="evidence" value="ECO:0007669"/>
    <property type="project" value="InterPro"/>
</dbReference>
<dbReference type="OrthoDB" id="1496139at2"/>
<dbReference type="AlphaFoldDB" id="A0A5B8UDH6"/>
<dbReference type="PANTHER" id="PTHR34295:SF1">
    <property type="entry name" value="BIOTIN TRANSPORTER BIOY"/>
    <property type="match status" value="1"/>
</dbReference>
<sequence length="234" mass="23738">MRGTIPGPQNRGQPTARLVRFAPRTAEPKEPQPVSTVALNPRATAAGVLADILPGTRVRDALLVASGAGLTALGAQISIPVPPSPVPITGQTLAVVIAGAALGARRGIASQLLYVLLGLLLPVYADGASGAHVVWGSSGGYLVGFVVAAGLIGLAAEHGADRRPLLAALTFAAGQLAVFAIGVPWLKVAADLSWGDAIHYGFTVFIFGGIVKAVLAGVVTPSAWRLARRVDGRG</sequence>
<dbReference type="EMBL" id="CP042430">
    <property type="protein sequence ID" value="QEC50898.1"/>
    <property type="molecule type" value="Genomic_DNA"/>
</dbReference>
<dbReference type="Gene3D" id="1.10.1760.20">
    <property type="match status" value="1"/>
</dbReference>
<feature type="transmembrane region" description="Helical" evidence="2">
    <location>
        <begin position="141"/>
        <end position="158"/>
    </location>
</feature>
<feature type="transmembrane region" description="Helical" evidence="2">
    <location>
        <begin position="112"/>
        <end position="135"/>
    </location>
</feature>
<comment type="similarity">
    <text evidence="1">Belongs to the BioY family.</text>
</comment>
<dbReference type="GO" id="GO:0005886">
    <property type="term" value="C:plasma membrane"/>
    <property type="evidence" value="ECO:0007669"/>
    <property type="project" value="InterPro"/>
</dbReference>
<keyword evidence="2" id="KW-0812">Transmembrane</keyword>
<keyword evidence="2" id="KW-0472">Membrane</keyword>
<dbReference type="Pfam" id="PF02632">
    <property type="entry name" value="BioY"/>
    <property type="match status" value="1"/>
</dbReference>
<dbReference type="Proteomes" id="UP000321805">
    <property type="component" value="Chromosome"/>
</dbReference>
<organism evidence="3 4">
    <name type="scientific">Baekduia soli</name>
    <dbReference type="NCBI Taxonomy" id="496014"/>
    <lineage>
        <taxon>Bacteria</taxon>
        <taxon>Bacillati</taxon>
        <taxon>Actinomycetota</taxon>
        <taxon>Thermoleophilia</taxon>
        <taxon>Solirubrobacterales</taxon>
        <taxon>Baekduiaceae</taxon>
        <taxon>Baekduia</taxon>
    </lineage>
</organism>
<proteinExistence type="inferred from homology"/>
<protein>
    <submittedName>
        <fullName evidence="3">Biotin transporter BioY</fullName>
    </submittedName>
</protein>
<evidence type="ECO:0000313" key="3">
    <source>
        <dbReference type="EMBL" id="QEC50898.1"/>
    </source>
</evidence>
<keyword evidence="2" id="KW-1133">Transmembrane helix</keyword>
<feature type="transmembrane region" description="Helical" evidence="2">
    <location>
        <begin position="165"/>
        <end position="186"/>
    </location>
</feature>